<sequence length="414" mass="47125">MKKFLFFVLIISTAVLFVSCIPGQNVGDDGSPEQIVINTLVNEIETNVKFFAYKDGKSGDWNELTGSLGRYAFTPEAEDGNYSVFVVYEYYDQYQNKYGYDIEIINANKDELATLNMNFEDWTVETNPATINVNFSYDFLNKYTAMFYGVYHGFHTPSGNDDLSYELPVVNGTKDFVITTTTDYDDYHDSIYIDRDLEVSGEVTKNISVSDFVTLETFSATSTLEGVNVWSEILVGGETLVFPYLEGYNSAKIPNSILDSSDLHILVISENESDLYTGIYKYKNSVNSTEYMNTLPSSTWAEPVLTNDSNVVSLSWNNYDSGISTHETRAYQFEVQSSDYLRKWYITNTTGWLGSSNLYNYNMPDLSSLSGWQDIWYPENVTEFSFFSAITSNNSNFDLYFNPIDGYEYGYISK</sequence>
<evidence type="ECO:0000313" key="2">
    <source>
        <dbReference type="EMBL" id="SDC75519.1"/>
    </source>
</evidence>
<dbReference type="RefSeq" id="WP_091404874.1">
    <property type="nucleotide sequence ID" value="NZ_FMYV01000007.1"/>
</dbReference>
<reference evidence="2 3" key="1">
    <citation type="submission" date="2016-10" db="EMBL/GenBank/DDBJ databases">
        <authorList>
            <person name="de Groot N.N."/>
        </authorList>
    </citation>
    <scope>NUCLEOTIDE SEQUENCE [LARGE SCALE GENOMIC DNA]</scope>
    <source>
        <strain evidence="2 3">WG14</strain>
    </source>
</reference>
<keyword evidence="3" id="KW-1185">Reference proteome</keyword>
<accession>A0A1G6P604</accession>
<dbReference type="EMBL" id="FMYV01000007">
    <property type="protein sequence ID" value="SDC75519.1"/>
    <property type="molecule type" value="Genomic_DNA"/>
</dbReference>
<feature type="chain" id="PRO_5011449151" description="Carboxypeptidase regulatory-like domain-containing protein" evidence="1">
    <location>
        <begin position="28"/>
        <end position="414"/>
    </location>
</feature>
<dbReference type="AlphaFoldDB" id="A0A1G6P604"/>
<evidence type="ECO:0000256" key="1">
    <source>
        <dbReference type="SAM" id="SignalP"/>
    </source>
</evidence>
<evidence type="ECO:0000313" key="3">
    <source>
        <dbReference type="Proteomes" id="UP000199322"/>
    </source>
</evidence>
<dbReference type="STRING" id="28234.SAMN04488588_1734"/>
<gene>
    <name evidence="2" type="ORF">SAMN04488588_1734</name>
</gene>
<evidence type="ECO:0008006" key="4">
    <source>
        <dbReference type="Google" id="ProtNLM"/>
    </source>
</evidence>
<protein>
    <recommendedName>
        <fullName evidence="4">Carboxypeptidase regulatory-like domain-containing protein</fullName>
    </recommendedName>
</protein>
<dbReference type="Proteomes" id="UP000199322">
    <property type="component" value="Unassembled WGS sequence"/>
</dbReference>
<name>A0A1G6P604_9BACT</name>
<dbReference type="PROSITE" id="PS51257">
    <property type="entry name" value="PROKAR_LIPOPROTEIN"/>
    <property type="match status" value="1"/>
</dbReference>
<proteinExistence type="predicted"/>
<feature type="signal peptide" evidence="1">
    <location>
        <begin position="1"/>
        <end position="27"/>
    </location>
</feature>
<organism evidence="2 3">
    <name type="scientific">Geotoga petraea</name>
    <dbReference type="NCBI Taxonomy" id="28234"/>
    <lineage>
        <taxon>Bacteria</taxon>
        <taxon>Thermotogati</taxon>
        <taxon>Thermotogota</taxon>
        <taxon>Thermotogae</taxon>
        <taxon>Petrotogales</taxon>
        <taxon>Petrotogaceae</taxon>
        <taxon>Geotoga</taxon>
    </lineage>
</organism>
<keyword evidence="1" id="KW-0732">Signal</keyword>